<dbReference type="PANTHER" id="PTHR46796:SF15">
    <property type="entry name" value="BLL1074 PROTEIN"/>
    <property type="match status" value="1"/>
</dbReference>
<reference evidence="6 7" key="1">
    <citation type="submission" date="2023-07" db="EMBL/GenBank/DDBJ databases">
        <title>Comparative genomics of wheat-associated soil bacteria to identify genetic determinants of phenazine resistance.</title>
        <authorList>
            <person name="Mouncey N."/>
        </authorList>
    </citation>
    <scope>NUCLEOTIDE SEQUENCE [LARGE SCALE GENOMIC DNA]</scope>
    <source>
        <strain evidence="6 7">B2I6</strain>
    </source>
</reference>
<evidence type="ECO:0000256" key="3">
    <source>
        <dbReference type="ARBA" id="ARBA00023163"/>
    </source>
</evidence>
<evidence type="ECO:0000256" key="4">
    <source>
        <dbReference type="SAM" id="MobiDB-lite"/>
    </source>
</evidence>
<dbReference type="SUPFAM" id="SSF46689">
    <property type="entry name" value="Homeodomain-like"/>
    <property type="match status" value="1"/>
</dbReference>
<accession>A0ABU0NYM5</accession>
<dbReference type="Gene3D" id="1.10.10.60">
    <property type="entry name" value="Homeodomain-like"/>
    <property type="match status" value="1"/>
</dbReference>
<dbReference type="Proteomes" id="UP001230654">
    <property type="component" value="Unassembled WGS sequence"/>
</dbReference>
<name>A0ABU0NYM5_STRRH</name>
<dbReference type="SMART" id="SM00342">
    <property type="entry name" value="HTH_ARAC"/>
    <property type="match status" value="1"/>
</dbReference>
<evidence type="ECO:0000256" key="2">
    <source>
        <dbReference type="ARBA" id="ARBA00023125"/>
    </source>
</evidence>
<sequence>MEGVTNSPAGAADPPHPSEQVLPVPAALRRWITGIGTVAVGRPLDDAFAHVPDTATKVVLREEANGRRDTLVVGPRTRASYHTDPDERAVSCVQLRLQPGAVGPLFGVAAVDLVGRVIPLGDLPAGTARRLARELARVERDAVTARLAELLPPAGDGSRERLLRAAVEALSTRRHRTPAPVRDVARELAVSERQLRNLFADGVGVSPKHYARIDRVRHVLTHAASAPWAELAAATGYYDQSHMTADFRTLMGVPPGAFFTGRLPRATPCRAPRQG</sequence>
<dbReference type="InterPro" id="IPR050204">
    <property type="entry name" value="AraC_XylS_family_regulators"/>
</dbReference>
<gene>
    <name evidence="6" type="ORF">QF030_006430</name>
</gene>
<keyword evidence="1" id="KW-0805">Transcription regulation</keyword>
<dbReference type="InterPro" id="IPR018060">
    <property type="entry name" value="HTH_AraC"/>
</dbReference>
<proteinExistence type="predicted"/>
<evidence type="ECO:0000313" key="7">
    <source>
        <dbReference type="Proteomes" id="UP001230654"/>
    </source>
</evidence>
<keyword evidence="2" id="KW-0238">DNA-binding</keyword>
<keyword evidence="3" id="KW-0804">Transcription</keyword>
<comment type="caution">
    <text evidence="6">The sequence shown here is derived from an EMBL/GenBank/DDBJ whole genome shotgun (WGS) entry which is preliminary data.</text>
</comment>
<dbReference type="Pfam" id="PF12833">
    <property type="entry name" value="HTH_18"/>
    <property type="match status" value="1"/>
</dbReference>
<evidence type="ECO:0000259" key="5">
    <source>
        <dbReference type="PROSITE" id="PS01124"/>
    </source>
</evidence>
<evidence type="ECO:0000313" key="6">
    <source>
        <dbReference type="EMBL" id="MDQ0584252.1"/>
    </source>
</evidence>
<feature type="domain" description="HTH araC/xylS-type" evidence="5">
    <location>
        <begin position="164"/>
        <end position="261"/>
    </location>
</feature>
<evidence type="ECO:0000256" key="1">
    <source>
        <dbReference type="ARBA" id="ARBA00023015"/>
    </source>
</evidence>
<dbReference type="PANTHER" id="PTHR46796">
    <property type="entry name" value="HTH-TYPE TRANSCRIPTIONAL ACTIVATOR RHAS-RELATED"/>
    <property type="match status" value="1"/>
</dbReference>
<dbReference type="EMBL" id="JAUSWV010000002">
    <property type="protein sequence ID" value="MDQ0584252.1"/>
    <property type="molecule type" value="Genomic_DNA"/>
</dbReference>
<dbReference type="InterPro" id="IPR009057">
    <property type="entry name" value="Homeodomain-like_sf"/>
</dbReference>
<feature type="region of interest" description="Disordered" evidence="4">
    <location>
        <begin position="1"/>
        <end position="20"/>
    </location>
</feature>
<organism evidence="6 7">
    <name type="scientific">Streptomyces rishiriensis</name>
    <dbReference type="NCBI Taxonomy" id="68264"/>
    <lineage>
        <taxon>Bacteria</taxon>
        <taxon>Bacillati</taxon>
        <taxon>Actinomycetota</taxon>
        <taxon>Actinomycetes</taxon>
        <taxon>Kitasatosporales</taxon>
        <taxon>Streptomycetaceae</taxon>
        <taxon>Streptomyces</taxon>
    </lineage>
</organism>
<dbReference type="PROSITE" id="PS01124">
    <property type="entry name" value="HTH_ARAC_FAMILY_2"/>
    <property type="match status" value="1"/>
</dbReference>
<keyword evidence="7" id="KW-1185">Reference proteome</keyword>
<protein>
    <submittedName>
        <fullName evidence="6">AraC-like DNA-binding protein</fullName>
    </submittedName>
</protein>